<feature type="domain" description="Clr5" evidence="2">
    <location>
        <begin position="21"/>
        <end position="70"/>
    </location>
</feature>
<evidence type="ECO:0000313" key="3">
    <source>
        <dbReference type="EMBL" id="EPE10582.1"/>
    </source>
</evidence>
<dbReference type="VEuPathDB" id="FungiDB:F503_05677"/>
<name>S3CCC6_OPHP1</name>
<dbReference type="PANTHER" id="PTHR38788:SF3">
    <property type="entry name" value="CLR5 DOMAIN-CONTAINING PROTEIN"/>
    <property type="match status" value="1"/>
</dbReference>
<keyword evidence="4" id="KW-1185">Reference proteome</keyword>
<dbReference type="Proteomes" id="UP000016923">
    <property type="component" value="Unassembled WGS sequence"/>
</dbReference>
<evidence type="ECO:0000256" key="1">
    <source>
        <dbReference type="SAM" id="MobiDB-lite"/>
    </source>
</evidence>
<dbReference type="InterPro" id="IPR025676">
    <property type="entry name" value="Clr5_dom"/>
</dbReference>
<evidence type="ECO:0000259" key="2">
    <source>
        <dbReference type="Pfam" id="PF14420"/>
    </source>
</evidence>
<feature type="region of interest" description="Disordered" evidence="1">
    <location>
        <begin position="106"/>
        <end position="135"/>
    </location>
</feature>
<accession>S3CCC6</accession>
<feature type="compositionally biased region" description="Low complexity" evidence="1">
    <location>
        <begin position="118"/>
        <end position="131"/>
    </location>
</feature>
<protein>
    <recommendedName>
        <fullName evidence="2">Clr5 domain-containing protein</fullName>
    </recommendedName>
</protein>
<evidence type="ECO:0000313" key="4">
    <source>
        <dbReference type="Proteomes" id="UP000016923"/>
    </source>
</evidence>
<dbReference type="EMBL" id="KE148146">
    <property type="protein sequence ID" value="EPE10582.1"/>
    <property type="molecule type" value="Genomic_DNA"/>
</dbReference>
<feature type="region of interest" description="Disordered" evidence="1">
    <location>
        <begin position="178"/>
        <end position="204"/>
    </location>
</feature>
<dbReference type="OrthoDB" id="5308957at2759"/>
<dbReference type="HOGENOM" id="CLU_1289680_0_0_1"/>
<reference evidence="3 4" key="1">
    <citation type="journal article" date="2013" name="BMC Genomics">
        <title>The genome and transcriptome of the pine saprophyte Ophiostoma piceae, and a comparison with the bark beetle-associated pine pathogen Grosmannia clavigera.</title>
        <authorList>
            <person name="Haridas S."/>
            <person name="Wang Y."/>
            <person name="Lim L."/>
            <person name="Massoumi Alamouti S."/>
            <person name="Jackman S."/>
            <person name="Docking R."/>
            <person name="Robertson G."/>
            <person name="Birol I."/>
            <person name="Bohlmann J."/>
            <person name="Breuil C."/>
        </authorList>
    </citation>
    <scope>NUCLEOTIDE SEQUENCE [LARGE SCALE GENOMIC DNA]</scope>
    <source>
        <strain evidence="3 4">UAMH 11346</strain>
    </source>
</reference>
<feature type="compositionally biased region" description="Basic residues" evidence="1">
    <location>
        <begin position="106"/>
        <end position="117"/>
    </location>
</feature>
<organism evidence="3 4">
    <name type="scientific">Ophiostoma piceae (strain UAMH 11346)</name>
    <name type="common">Sap stain fungus</name>
    <dbReference type="NCBI Taxonomy" id="1262450"/>
    <lineage>
        <taxon>Eukaryota</taxon>
        <taxon>Fungi</taxon>
        <taxon>Dikarya</taxon>
        <taxon>Ascomycota</taxon>
        <taxon>Pezizomycotina</taxon>
        <taxon>Sordariomycetes</taxon>
        <taxon>Sordariomycetidae</taxon>
        <taxon>Ophiostomatales</taxon>
        <taxon>Ophiostomataceae</taxon>
        <taxon>Ophiostoma</taxon>
    </lineage>
</organism>
<dbReference type="AlphaFoldDB" id="S3CCC6"/>
<dbReference type="eggNOG" id="ENOG502R8HM">
    <property type="taxonomic scope" value="Eukaryota"/>
</dbReference>
<proteinExistence type="predicted"/>
<sequence length="204" mass="22800">MANVLCMFVMSSTNLNRPACAEDWEPYRESITDIYSQNTLAHTMDEMKASYNFSATAKQYKNKIKEWGLDNKYVKDYEYERLLQLPAQNEYIVRDKVVTHQDLARYRRRKEKNHKKNAQSGNASSSNAGEGSSSGAGGSYAGQYIDYSGAEDATHYTTAGGGMSDYGSGYVYDPTGMVQEGDYTEADSQPYPGDYDASGTSWNF</sequence>
<gene>
    <name evidence="3" type="ORF">F503_05677</name>
</gene>
<dbReference type="PANTHER" id="PTHR38788">
    <property type="entry name" value="CLR5 DOMAIN-CONTAINING PROTEIN"/>
    <property type="match status" value="1"/>
</dbReference>
<dbReference type="Pfam" id="PF14420">
    <property type="entry name" value="Clr5"/>
    <property type="match status" value="1"/>
</dbReference>